<sequence length="67" mass="7688">MKIICVLPSDYKVLKLDNRSEECCVDLIGCNTLTDENFIKEDVQQEVINFVKRPSLGWGIINLKDDD</sequence>
<gene>
    <name evidence="1" type="ORF">RCL2_002616100</name>
</gene>
<evidence type="ECO:0000313" key="1">
    <source>
        <dbReference type="EMBL" id="GES99677.1"/>
    </source>
</evidence>
<dbReference type="Proteomes" id="UP000615446">
    <property type="component" value="Unassembled WGS sequence"/>
</dbReference>
<name>A0A8H3M6L3_9GLOM</name>
<proteinExistence type="predicted"/>
<organism evidence="1 2">
    <name type="scientific">Rhizophagus clarus</name>
    <dbReference type="NCBI Taxonomy" id="94130"/>
    <lineage>
        <taxon>Eukaryota</taxon>
        <taxon>Fungi</taxon>
        <taxon>Fungi incertae sedis</taxon>
        <taxon>Mucoromycota</taxon>
        <taxon>Glomeromycotina</taxon>
        <taxon>Glomeromycetes</taxon>
        <taxon>Glomerales</taxon>
        <taxon>Glomeraceae</taxon>
        <taxon>Rhizophagus</taxon>
    </lineage>
</organism>
<dbReference type="AlphaFoldDB" id="A0A8H3M6L3"/>
<accession>A0A8H3M6L3</accession>
<protein>
    <submittedName>
        <fullName evidence="1">Piwi domain-containing protein</fullName>
    </submittedName>
</protein>
<dbReference type="EMBL" id="BLAL01000283">
    <property type="protein sequence ID" value="GES99677.1"/>
    <property type="molecule type" value="Genomic_DNA"/>
</dbReference>
<comment type="caution">
    <text evidence="1">The sequence shown here is derived from an EMBL/GenBank/DDBJ whole genome shotgun (WGS) entry which is preliminary data.</text>
</comment>
<evidence type="ECO:0000313" key="2">
    <source>
        <dbReference type="Proteomes" id="UP000615446"/>
    </source>
</evidence>
<reference evidence="1" key="1">
    <citation type="submission" date="2019-10" db="EMBL/GenBank/DDBJ databases">
        <title>Conservation and host-specific expression of non-tandemly repeated heterogenous ribosome RNA gene in arbuscular mycorrhizal fungi.</title>
        <authorList>
            <person name="Maeda T."/>
            <person name="Kobayashi Y."/>
            <person name="Nakagawa T."/>
            <person name="Ezawa T."/>
            <person name="Yamaguchi K."/>
            <person name="Bino T."/>
            <person name="Nishimoto Y."/>
            <person name="Shigenobu S."/>
            <person name="Kawaguchi M."/>
        </authorList>
    </citation>
    <scope>NUCLEOTIDE SEQUENCE</scope>
    <source>
        <strain evidence="1">HR1</strain>
    </source>
</reference>